<dbReference type="PROSITE" id="PS51257">
    <property type="entry name" value="PROKAR_LIPOPROTEIN"/>
    <property type="match status" value="1"/>
</dbReference>
<dbReference type="SMART" id="SM00062">
    <property type="entry name" value="PBPb"/>
    <property type="match status" value="1"/>
</dbReference>
<dbReference type="AlphaFoldDB" id="A0A251XNC6"/>
<gene>
    <name evidence="5" type="primary">phnD</name>
    <name evidence="5" type="ORF">CMMCAS07_08425</name>
</gene>
<protein>
    <submittedName>
        <fullName evidence="5">Phosphate-import protein PhnD</fullName>
    </submittedName>
</protein>
<feature type="signal peptide" evidence="3">
    <location>
        <begin position="1"/>
        <end position="28"/>
    </location>
</feature>
<dbReference type="InterPro" id="IPR005770">
    <property type="entry name" value="PhnD"/>
</dbReference>
<dbReference type="InterPro" id="IPR001638">
    <property type="entry name" value="Solute-binding_3/MltF_N"/>
</dbReference>
<dbReference type="Pfam" id="PF12974">
    <property type="entry name" value="Phosphonate-bd"/>
    <property type="match status" value="1"/>
</dbReference>
<name>A0A251XNC6_CLAMM</name>
<keyword evidence="6" id="KW-1185">Reference proteome</keyword>
<dbReference type="SUPFAM" id="SSF53850">
    <property type="entry name" value="Periplasmic binding protein-like II"/>
    <property type="match status" value="1"/>
</dbReference>
<dbReference type="NCBIfam" id="TIGR01098">
    <property type="entry name" value="3A0109s03R"/>
    <property type="match status" value="1"/>
</dbReference>
<accession>A0A251XNC6</accession>
<evidence type="ECO:0000313" key="6">
    <source>
        <dbReference type="Proteomes" id="UP000195062"/>
    </source>
</evidence>
<sequence length="323" mass="32630">MSRSPRTRIGALAASALVAALALTGCSAGGSDASAASADSSGTWAKSEGTLVFGATPDQAGSDSNNKPLEDYIAKETGLKVEYYPTADYTALIAAAVAGKIDLMSSGALQYVMASNKGAEIEPVAAMLTSKDVTDPGYYSEAIVPKGSTITDLAGAKGKTVCFVDPNSTSGFLFGLYQLQKAGIDVTSTGSDANGNPQFADFTPYFAGAHDKSAQAVASGQCDVGFAEDSIVEPAVAAGQLTSIGKEYVPGGPLSISSALPADVKAKLTTTLQGASLDAITASGVPLTDGFTKGYFGAQPEDTTYYKGIADLCDSIAAAKCAK</sequence>
<evidence type="ECO:0000259" key="4">
    <source>
        <dbReference type="SMART" id="SM00062"/>
    </source>
</evidence>
<feature type="domain" description="Solute-binding protein family 3/N-terminal" evidence="4">
    <location>
        <begin position="50"/>
        <end position="299"/>
    </location>
</feature>
<evidence type="ECO:0000313" key="5">
    <source>
        <dbReference type="EMBL" id="OUE04961.1"/>
    </source>
</evidence>
<reference evidence="5 6" key="1">
    <citation type="submission" date="2016-08" db="EMBL/GenBank/DDBJ databases">
        <title>Genome sequence of Clavibacter michiganensis subsp. michiganensis strain CASJ007.</title>
        <authorList>
            <person name="Thapa S.P."/>
            <person name="Coaker G."/>
        </authorList>
    </citation>
    <scope>NUCLEOTIDE SEQUENCE [LARGE SCALE GENOMIC DNA]</scope>
    <source>
        <strain evidence="5">CASJ007</strain>
    </source>
</reference>
<keyword evidence="2 3" id="KW-0732">Signal</keyword>
<comment type="caution">
    <text evidence="5">The sequence shown here is derived from an EMBL/GenBank/DDBJ whole genome shotgun (WGS) entry which is preliminary data.</text>
</comment>
<dbReference type="EMBL" id="MDHH01000001">
    <property type="protein sequence ID" value="OUE04961.1"/>
    <property type="molecule type" value="Genomic_DNA"/>
</dbReference>
<dbReference type="CDD" id="cd01071">
    <property type="entry name" value="PBP2_PhnD_like"/>
    <property type="match status" value="1"/>
</dbReference>
<evidence type="ECO:0000256" key="2">
    <source>
        <dbReference type="ARBA" id="ARBA00022729"/>
    </source>
</evidence>
<evidence type="ECO:0000256" key="1">
    <source>
        <dbReference type="ARBA" id="ARBA00007162"/>
    </source>
</evidence>
<dbReference type="GO" id="GO:0055085">
    <property type="term" value="P:transmembrane transport"/>
    <property type="evidence" value="ECO:0007669"/>
    <property type="project" value="InterPro"/>
</dbReference>
<evidence type="ECO:0000256" key="3">
    <source>
        <dbReference type="SAM" id="SignalP"/>
    </source>
</evidence>
<dbReference type="RefSeq" id="WP_153259552.1">
    <property type="nucleotide sequence ID" value="NZ_JAVDJH010000038.1"/>
</dbReference>
<feature type="chain" id="PRO_5039441821" evidence="3">
    <location>
        <begin position="29"/>
        <end position="323"/>
    </location>
</feature>
<dbReference type="PROSITE" id="PS51318">
    <property type="entry name" value="TAT"/>
    <property type="match status" value="1"/>
</dbReference>
<proteinExistence type="inferred from homology"/>
<dbReference type="PANTHER" id="PTHR35841">
    <property type="entry name" value="PHOSPHONATES-BINDING PERIPLASMIC PROTEIN"/>
    <property type="match status" value="1"/>
</dbReference>
<dbReference type="Proteomes" id="UP000195062">
    <property type="component" value="Unassembled WGS sequence"/>
</dbReference>
<comment type="similarity">
    <text evidence="1">Belongs to the phosphate/phosphite/phosphonate binding protein family.</text>
</comment>
<dbReference type="GO" id="GO:0043190">
    <property type="term" value="C:ATP-binding cassette (ABC) transporter complex"/>
    <property type="evidence" value="ECO:0007669"/>
    <property type="project" value="InterPro"/>
</dbReference>
<dbReference type="Gene3D" id="3.40.190.10">
    <property type="entry name" value="Periplasmic binding protein-like II"/>
    <property type="match status" value="2"/>
</dbReference>
<dbReference type="InterPro" id="IPR006311">
    <property type="entry name" value="TAT_signal"/>
</dbReference>
<dbReference type="PANTHER" id="PTHR35841:SF1">
    <property type="entry name" value="PHOSPHONATES-BINDING PERIPLASMIC PROTEIN"/>
    <property type="match status" value="1"/>
</dbReference>
<organism evidence="5 6">
    <name type="scientific">Clavibacter michiganensis subsp. michiganensis</name>
    <dbReference type="NCBI Taxonomy" id="33013"/>
    <lineage>
        <taxon>Bacteria</taxon>
        <taxon>Bacillati</taxon>
        <taxon>Actinomycetota</taxon>
        <taxon>Actinomycetes</taxon>
        <taxon>Micrococcales</taxon>
        <taxon>Microbacteriaceae</taxon>
        <taxon>Clavibacter</taxon>
    </lineage>
</organism>